<evidence type="ECO:0000256" key="1">
    <source>
        <dbReference type="ARBA" id="ARBA00004651"/>
    </source>
</evidence>
<keyword evidence="5" id="KW-0552">Olfaction</keyword>
<evidence type="ECO:0000256" key="8">
    <source>
        <dbReference type="ARBA" id="ARBA00023170"/>
    </source>
</evidence>
<comment type="subcellular location">
    <subcellularLocation>
        <location evidence="1">Cell membrane</location>
        <topology evidence="1">Multi-pass membrane protein</topology>
    </subcellularLocation>
</comment>
<gene>
    <name evidence="11" type="ORF">CALMAC_LOCUS16745</name>
</gene>
<feature type="transmembrane region" description="Helical" evidence="10">
    <location>
        <begin position="84"/>
        <end position="106"/>
    </location>
</feature>
<keyword evidence="4 10" id="KW-0812">Transmembrane</keyword>
<feature type="transmembrane region" description="Helical" evidence="10">
    <location>
        <begin position="230"/>
        <end position="251"/>
    </location>
</feature>
<keyword evidence="8" id="KW-0675">Receptor</keyword>
<evidence type="ECO:0000256" key="10">
    <source>
        <dbReference type="SAM" id="Phobius"/>
    </source>
</evidence>
<feature type="non-terminal residue" evidence="11">
    <location>
        <position position="1"/>
    </location>
</feature>
<keyword evidence="9" id="KW-0807">Transducer</keyword>
<protein>
    <recommendedName>
        <fullName evidence="13">Odorant receptor</fullName>
    </recommendedName>
</protein>
<evidence type="ECO:0000256" key="2">
    <source>
        <dbReference type="ARBA" id="ARBA00022475"/>
    </source>
</evidence>
<name>A0A653DDT6_CALMS</name>
<evidence type="ECO:0008006" key="13">
    <source>
        <dbReference type="Google" id="ProtNLM"/>
    </source>
</evidence>
<dbReference type="InterPro" id="IPR004117">
    <property type="entry name" value="7tm6_olfct_rcpt"/>
</dbReference>
<evidence type="ECO:0000256" key="9">
    <source>
        <dbReference type="ARBA" id="ARBA00023224"/>
    </source>
</evidence>
<evidence type="ECO:0000256" key="4">
    <source>
        <dbReference type="ARBA" id="ARBA00022692"/>
    </source>
</evidence>
<accession>A0A653DDT6</accession>
<evidence type="ECO:0000313" key="11">
    <source>
        <dbReference type="EMBL" id="VEN58362.1"/>
    </source>
</evidence>
<dbReference type="Proteomes" id="UP000410492">
    <property type="component" value="Unassembled WGS sequence"/>
</dbReference>
<evidence type="ECO:0000256" key="6">
    <source>
        <dbReference type="ARBA" id="ARBA00022989"/>
    </source>
</evidence>
<dbReference type="GO" id="GO:0005886">
    <property type="term" value="C:plasma membrane"/>
    <property type="evidence" value="ECO:0007669"/>
    <property type="project" value="UniProtKB-SubCell"/>
</dbReference>
<feature type="transmembrane region" description="Helical" evidence="10">
    <location>
        <begin position="179"/>
        <end position="199"/>
    </location>
</feature>
<keyword evidence="7 10" id="KW-0472">Membrane</keyword>
<dbReference type="GO" id="GO:0005549">
    <property type="term" value="F:odorant binding"/>
    <property type="evidence" value="ECO:0007669"/>
    <property type="project" value="InterPro"/>
</dbReference>
<feature type="transmembrane region" description="Helical" evidence="10">
    <location>
        <begin position="328"/>
        <end position="348"/>
    </location>
</feature>
<evidence type="ECO:0000256" key="5">
    <source>
        <dbReference type="ARBA" id="ARBA00022725"/>
    </source>
</evidence>
<sequence>LIISEIPYYTPKENHFFGNLRNSYLFDLSQETGTLGELEIISDLPDLRPRLDVSFLGKGTDYCCYVMNIYGVHPEKSGSRMQSFLFYFFLTQYGAMLYLVIVLFHTSGHLMLLEKIDIFTNVMLQVHGTLYLIVLYIQRPKIAALMSNMRKRFWSIEDYSHPLLKKEYFEVSHSLRKECMSYVGIMLLCATVFCYGRIIQDGKKVPDNMLFKSYIPKFINFWLLFTWEHIPASGLVVLELSLDVIVFNILTMTKLQFRLLRYEVENIFYDELGKNGDVKLKIKKCSDHHTFLLEFRAMLNDTFSYLMLIYMGVIILILCIEMDSLADILGAAVYAAQMFFEFFICYCCPAQELKDEADLLSGALYFNDWHLHPAYYKDIAILLGKSQIKVIYSAGGLMNLDLQTGLAAVKTMVSYSMFLQTMTQLEAA</sequence>
<keyword evidence="2" id="KW-1003">Cell membrane</keyword>
<keyword evidence="6 10" id="KW-1133">Transmembrane helix</keyword>
<evidence type="ECO:0000313" key="12">
    <source>
        <dbReference type="Proteomes" id="UP000410492"/>
    </source>
</evidence>
<organism evidence="11 12">
    <name type="scientific">Callosobruchus maculatus</name>
    <name type="common">Southern cowpea weevil</name>
    <name type="synonym">Pulse bruchid</name>
    <dbReference type="NCBI Taxonomy" id="64391"/>
    <lineage>
        <taxon>Eukaryota</taxon>
        <taxon>Metazoa</taxon>
        <taxon>Ecdysozoa</taxon>
        <taxon>Arthropoda</taxon>
        <taxon>Hexapoda</taxon>
        <taxon>Insecta</taxon>
        <taxon>Pterygota</taxon>
        <taxon>Neoptera</taxon>
        <taxon>Endopterygota</taxon>
        <taxon>Coleoptera</taxon>
        <taxon>Polyphaga</taxon>
        <taxon>Cucujiformia</taxon>
        <taxon>Chrysomeloidea</taxon>
        <taxon>Chrysomelidae</taxon>
        <taxon>Bruchinae</taxon>
        <taxon>Bruchini</taxon>
        <taxon>Callosobruchus</taxon>
    </lineage>
</organism>
<evidence type="ECO:0000256" key="7">
    <source>
        <dbReference type="ARBA" id="ARBA00023136"/>
    </source>
</evidence>
<feature type="transmembrane region" description="Helical" evidence="10">
    <location>
        <begin position="303"/>
        <end position="322"/>
    </location>
</feature>
<dbReference type="OrthoDB" id="6759486at2759"/>
<dbReference type="Pfam" id="PF02949">
    <property type="entry name" value="7tm_6"/>
    <property type="match status" value="1"/>
</dbReference>
<dbReference type="EMBL" id="CAACVG010011573">
    <property type="protein sequence ID" value="VEN58362.1"/>
    <property type="molecule type" value="Genomic_DNA"/>
</dbReference>
<feature type="transmembrane region" description="Helical" evidence="10">
    <location>
        <begin position="118"/>
        <end position="137"/>
    </location>
</feature>
<dbReference type="PANTHER" id="PTHR21137:SF35">
    <property type="entry name" value="ODORANT RECEPTOR 19A-RELATED"/>
    <property type="match status" value="1"/>
</dbReference>
<dbReference type="GO" id="GO:0004984">
    <property type="term" value="F:olfactory receptor activity"/>
    <property type="evidence" value="ECO:0007669"/>
    <property type="project" value="InterPro"/>
</dbReference>
<keyword evidence="3" id="KW-0716">Sensory transduction</keyword>
<reference evidence="11 12" key="1">
    <citation type="submission" date="2019-01" db="EMBL/GenBank/DDBJ databases">
        <authorList>
            <person name="Sayadi A."/>
        </authorList>
    </citation>
    <scope>NUCLEOTIDE SEQUENCE [LARGE SCALE GENOMIC DNA]</scope>
</reference>
<evidence type="ECO:0000256" key="3">
    <source>
        <dbReference type="ARBA" id="ARBA00022606"/>
    </source>
</evidence>
<proteinExistence type="predicted"/>
<dbReference type="GO" id="GO:0007165">
    <property type="term" value="P:signal transduction"/>
    <property type="evidence" value="ECO:0007669"/>
    <property type="project" value="UniProtKB-KW"/>
</dbReference>
<dbReference type="PANTHER" id="PTHR21137">
    <property type="entry name" value="ODORANT RECEPTOR"/>
    <property type="match status" value="1"/>
</dbReference>
<keyword evidence="12" id="KW-1185">Reference proteome</keyword>
<dbReference type="AlphaFoldDB" id="A0A653DDT6"/>